<keyword evidence="2" id="KW-0812">Transmembrane</keyword>
<feature type="domain" description="TonB C-terminal" evidence="6">
    <location>
        <begin position="45"/>
        <end position="136"/>
    </location>
</feature>
<dbReference type="EMBL" id="REFR01000011">
    <property type="protein sequence ID" value="RMB07718.1"/>
    <property type="molecule type" value="Genomic_DNA"/>
</dbReference>
<dbReference type="Proteomes" id="UP000271227">
    <property type="component" value="Unassembled WGS sequence"/>
</dbReference>
<proteinExistence type="predicted"/>
<evidence type="ECO:0000256" key="4">
    <source>
        <dbReference type="ARBA" id="ARBA00023136"/>
    </source>
</evidence>
<evidence type="ECO:0000256" key="3">
    <source>
        <dbReference type="ARBA" id="ARBA00022989"/>
    </source>
</evidence>
<dbReference type="RefSeq" id="WP_170163727.1">
    <property type="nucleotide sequence ID" value="NZ_REFR01000011.1"/>
</dbReference>
<name>A0A3M0CD93_9PROT</name>
<evidence type="ECO:0000256" key="1">
    <source>
        <dbReference type="ARBA" id="ARBA00004167"/>
    </source>
</evidence>
<dbReference type="GO" id="GO:0016020">
    <property type="term" value="C:membrane"/>
    <property type="evidence" value="ECO:0007669"/>
    <property type="project" value="UniProtKB-SubCell"/>
</dbReference>
<evidence type="ECO:0000313" key="7">
    <source>
        <dbReference type="EMBL" id="RMB07718.1"/>
    </source>
</evidence>
<evidence type="ECO:0000259" key="6">
    <source>
        <dbReference type="PROSITE" id="PS52015"/>
    </source>
</evidence>
<organism evidence="7 8">
    <name type="scientific">Eilatimonas milleporae</name>
    <dbReference type="NCBI Taxonomy" id="911205"/>
    <lineage>
        <taxon>Bacteria</taxon>
        <taxon>Pseudomonadati</taxon>
        <taxon>Pseudomonadota</taxon>
        <taxon>Alphaproteobacteria</taxon>
        <taxon>Kordiimonadales</taxon>
        <taxon>Kordiimonadaceae</taxon>
        <taxon>Eilatimonas</taxon>
    </lineage>
</organism>
<comment type="subcellular location">
    <subcellularLocation>
        <location evidence="1">Membrane</location>
        <topology evidence="1">Single-pass membrane protein</topology>
    </subcellularLocation>
</comment>
<dbReference type="InterPro" id="IPR006260">
    <property type="entry name" value="TonB/TolA_C"/>
</dbReference>
<evidence type="ECO:0000256" key="2">
    <source>
        <dbReference type="ARBA" id="ARBA00022692"/>
    </source>
</evidence>
<dbReference type="PROSITE" id="PS52015">
    <property type="entry name" value="TONB_CTD"/>
    <property type="match status" value="1"/>
</dbReference>
<sequence length="136" mass="14719">MNKIFVFLFTAVLLIAAPAAVKADTVGELMAAAEVSGIDQAALSAWQQKARAALTKLHVYPRSAKMENVEGTGRIQVTMEKGGRVVHVAVLDAPAHKALDRAIQAYEKKLQNLPAMPSGFDMSHFTFIAEINWTLA</sequence>
<keyword evidence="8" id="KW-1185">Reference proteome</keyword>
<evidence type="ECO:0000256" key="5">
    <source>
        <dbReference type="SAM" id="SignalP"/>
    </source>
</evidence>
<dbReference type="SUPFAM" id="SSF74653">
    <property type="entry name" value="TolA/TonB C-terminal domain"/>
    <property type="match status" value="1"/>
</dbReference>
<dbReference type="AlphaFoldDB" id="A0A3M0CD93"/>
<gene>
    <name evidence="7" type="ORF">BXY39_1806</name>
</gene>
<dbReference type="InterPro" id="IPR037682">
    <property type="entry name" value="TonB_C"/>
</dbReference>
<dbReference type="Gene3D" id="3.30.1150.10">
    <property type="match status" value="1"/>
</dbReference>
<keyword evidence="4" id="KW-0472">Membrane</keyword>
<keyword evidence="3" id="KW-1133">Transmembrane helix</keyword>
<comment type="caution">
    <text evidence="7">The sequence shown here is derived from an EMBL/GenBank/DDBJ whole genome shotgun (WGS) entry which is preliminary data.</text>
</comment>
<protein>
    <submittedName>
        <fullName evidence="7">TonB family protein</fullName>
    </submittedName>
</protein>
<dbReference type="Pfam" id="PF03544">
    <property type="entry name" value="TonB_C"/>
    <property type="match status" value="1"/>
</dbReference>
<dbReference type="InParanoid" id="A0A3M0CD93"/>
<evidence type="ECO:0000313" key="8">
    <source>
        <dbReference type="Proteomes" id="UP000271227"/>
    </source>
</evidence>
<reference evidence="7 8" key="1">
    <citation type="submission" date="2018-10" db="EMBL/GenBank/DDBJ databases">
        <title>Genomic Encyclopedia of Archaeal and Bacterial Type Strains, Phase II (KMG-II): from individual species to whole genera.</title>
        <authorList>
            <person name="Goeker M."/>
        </authorList>
    </citation>
    <scope>NUCLEOTIDE SEQUENCE [LARGE SCALE GENOMIC DNA]</scope>
    <source>
        <strain evidence="7 8">DSM 25217</strain>
    </source>
</reference>
<dbReference type="NCBIfam" id="TIGR01352">
    <property type="entry name" value="tonB_Cterm"/>
    <property type="match status" value="1"/>
</dbReference>
<dbReference type="GO" id="GO:0055085">
    <property type="term" value="P:transmembrane transport"/>
    <property type="evidence" value="ECO:0007669"/>
    <property type="project" value="InterPro"/>
</dbReference>
<keyword evidence="5" id="KW-0732">Signal</keyword>
<accession>A0A3M0CD93</accession>
<feature type="chain" id="PRO_5018297100" evidence="5">
    <location>
        <begin position="24"/>
        <end position="136"/>
    </location>
</feature>
<feature type="signal peptide" evidence="5">
    <location>
        <begin position="1"/>
        <end position="23"/>
    </location>
</feature>